<dbReference type="Pfam" id="PF12833">
    <property type="entry name" value="HTH_18"/>
    <property type="match status" value="1"/>
</dbReference>
<dbReference type="EMBL" id="JAGGDJ010000093">
    <property type="protein sequence ID" value="MBO7748998.1"/>
    <property type="molecule type" value="Genomic_DNA"/>
</dbReference>
<evidence type="ECO:0000313" key="6">
    <source>
        <dbReference type="EMBL" id="MBO7748998.1"/>
    </source>
</evidence>
<sequence>MTLWTTIKRYAIYRRLLVSYLILVLISILLVSTLLYQRFAYQSETEINRVSQTTLDQIGRAAEAVQDRAVSVGNELLHDPKLITAMLNDKADPLLENEVVVKLAAIQAVYPFIEYISVYNGNTGRYLNYRGITKAMDGELIQRIESGSGGASIVFVPRRLDLSPLGTPLAPKPILSYILYSTFSNLMPRSGAIVININEETALGELSRTVAASPGSEWMVVDKHGLVISHNEEAKFLNNVSGEADVERVLASAADRGHFTAKANGVKTLVTYARSADTGFAVIGRRPYDELRLLGSGWQRTAVWAGLGLLAVVGVLLAFRLASGMFRPYSAFQSRASTLEATWKKAYPLLQESYVRRLLAGKAPAAPGGGELLDWRAPEGGGRYCVVVVKLDDYRRFLQRSYADQDLIRFAIRNIADELMAAYGAYRTLEVENDHLVILAQLAEPSLPERFLLTLVELQVTVRQYFRMTVSVGVGDVVESEGAIKESYRAANGYLAYRLFLGHGSILDRDAAASRAGRGGDYPSKAEASLLEAVRLGKRKEAERSVDRFLDAVRPLDYKYAFGFANQLVAAVQKQFENALSFEEGDYETHAALLYSFSDFETLDDIGAALKGLCATVAQRIERKRSGRSLEIVDGVLELVRRHYNDPQLSLEWAADRIHYSSGHLSKLFKQTAGQSFNDYVNAVRLEEAVRLLRHTNDSAAAISEKVGLGSTYFFTLFKKTYGMTPAQYRLSMSAGEPGTGTGE</sequence>
<feature type="transmembrane region" description="Helical" evidence="4">
    <location>
        <begin position="302"/>
        <end position="322"/>
    </location>
</feature>
<dbReference type="Gene3D" id="1.10.10.60">
    <property type="entry name" value="Homeodomain-like"/>
    <property type="match status" value="2"/>
</dbReference>
<keyword evidence="2" id="KW-0238">DNA-binding</keyword>
<keyword evidence="4" id="KW-0812">Transmembrane</keyword>
<dbReference type="RefSeq" id="WP_208851506.1">
    <property type="nucleotide sequence ID" value="NZ_JAGGDJ010000093.1"/>
</dbReference>
<evidence type="ECO:0000256" key="3">
    <source>
        <dbReference type="ARBA" id="ARBA00023163"/>
    </source>
</evidence>
<gene>
    <name evidence="6" type="ORF">I8J29_33035</name>
</gene>
<keyword evidence="3" id="KW-0804">Transcription</keyword>
<dbReference type="SUPFAM" id="SSF46689">
    <property type="entry name" value="Homeodomain-like"/>
    <property type="match status" value="2"/>
</dbReference>
<dbReference type="InterPro" id="IPR009057">
    <property type="entry name" value="Homeodomain-like_sf"/>
</dbReference>
<keyword evidence="1" id="KW-0805">Transcription regulation</keyword>
<evidence type="ECO:0000313" key="7">
    <source>
        <dbReference type="Proteomes" id="UP000670947"/>
    </source>
</evidence>
<dbReference type="Pfam" id="PF17853">
    <property type="entry name" value="GGDEF_2"/>
    <property type="match status" value="1"/>
</dbReference>
<name>A0ABS3WKY3_9BACL</name>
<feature type="transmembrane region" description="Helical" evidence="4">
    <location>
        <begin position="12"/>
        <end position="36"/>
    </location>
</feature>
<accession>A0ABS3WKY3</accession>
<dbReference type="InterPro" id="IPR018060">
    <property type="entry name" value="HTH_AraC"/>
</dbReference>
<evidence type="ECO:0000259" key="5">
    <source>
        <dbReference type="PROSITE" id="PS01124"/>
    </source>
</evidence>
<comment type="caution">
    <text evidence="6">The sequence shown here is derived from an EMBL/GenBank/DDBJ whole genome shotgun (WGS) entry which is preliminary data.</text>
</comment>
<dbReference type="Proteomes" id="UP000670947">
    <property type="component" value="Unassembled WGS sequence"/>
</dbReference>
<dbReference type="PANTHER" id="PTHR43280:SF28">
    <property type="entry name" value="HTH-TYPE TRANSCRIPTIONAL ACTIVATOR RHAS"/>
    <property type="match status" value="1"/>
</dbReference>
<reference evidence="6 7" key="1">
    <citation type="submission" date="2021-03" db="EMBL/GenBank/DDBJ databases">
        <title>Paenibacillus artemisicola MWE-103 whole genome sequence.</title>
        <authorList>
            <person name="Ham Y.J."/>
        </authorList>
    </citation>
    <scope>NUCLEOTIDE SEQUENCE [LARGE SCALE GENOMIC DNA]</scope>
    <source>
        <strain evidence="6 7">MWE-103</strain>
    </source>
</reference>
<proteinExistence type="predicted"/>
<dbReference type="InterPro" id="IPR041522">
    <property type="entry name" value="CdaR_GGDEF"/>
</dbReference>
<evidence type="ECO:0000256" key="4">
    <source>
        <dbReference type="SAM" id="Phobius"/>
    </source>
</evidence>
<protein>
    <submittedName>
        <fullName evidence="6">Helix-turn-helix domain-containing protein</fullName>
    </submittedName>
</protein>
<organism evidence="6 7">
    <name type="scientific">Paenibacillus artemisiicola</name>
    <dbReference type="NCBI Taxonomy" id="1172618"/>
    <lineage>
        <taxon>Bacteria</taxon>
        <taxon>Bacillati</taxon>
        <taxon>Bacillota</taxon>
        <taxon>Bacilli</taxon>
        <taxon>Bacillales</taxon>
        <taxon>Paenibacillaceae</taxon>
        <taxon>Paenibacillus</taxon>
    </lineage>
</organism>
<feature type="domain" description="HTH araC/xylS-type" evidence="5">
    <location>
        <begin position="634"/>
        <end position="732"/>
    </location>
</feature>
<keyword evidence="7" id="KW-1185">Reference proteome</keyword>
<evidence type="ECO:0000256" key="1">
    <source>
        <dbReference type="ARBA" id="ARBA00023015"/>
    </source>
</evidence>
<dbReference type="PANTHER" id="PTHR43280">
    <property type="entry name" value="ARAC-FAMILY TRANSCRIPTIONAL REGULATOR"/>
    <property type="match status" value="1"/>
</dbReference>
<evidence type="ECO:0000256" key="2">
    <source>
        <dbReference type="ARBA" id="ARBA00023125"/>
    </source>
</evidence>
<keyword evidence="4" id="KW-0472">Membrane</keyword>
<dbReference type="SMART" id="SM00342">
    <property type="entry name" value="HTH_ARAC"/>
    <property type="match status" value="1"/>
</dbReference>
<dbReference type="PROSITE" id="PS01124">
    <property type="entry name" value="HTH_ARAC_FAMILY_2"/>
    <property type="match status" value="1"/>
</dbReference>
<keyword evidence="4" id="KW-1133">Transmembrane helix</keyword>